<dbReference type="SUPFAM" id="SSF57701">
    <property type="entry name" value="Zn2/Cys6 DNA-binding domain"/>
    <property type="match status" value="2"/>
</dbReference>
<dbReference type="Gene3D" id="4.10.240.10">
    <property type="entry name" value="Zn(2)-C6 fungal-type DNA-binding domain"/>
    <property type="match status" value="2"/>
</dbReference>
<accession>W6MHP2</accession>
<dbReference type="PANTHER" id="PTHR47338">
    <property type="entry name" value="ZN(II)2CYS6 TRANSCRIPTION FACTOR (EUROFUNG)-RELATED"/>
    <property type="match status" value="1"/>
</dbReference>
<dbReference type="PROSITE" id="PS00463">
    <property type="entry name" value="ZN2_CY6_FUNGAL_1"/>
    <property type="match status" value="2"/>
</dbReference>
<dbReference type="GO" id="GO:0003677">
    <property type="term" value="F:DNA binding"/>
    <property type="evidence" value="ECO:0007669"/>
    <property type="project" value="InterPro"/>
</dbReference>
<protein>
    <recommendedName>
        <fullName evidence="6">Zn(2)-C6 fungal-type domain-containing protein</fullName>
    </recommendedName>
</protein>
<keyword evidence="8" id="KW-1185">Reference proteome</keyword>
<evidence type="ECO:0000256" key="2">
    <source>
        <dbReference type="ARBA" id="ARBA00022723"/>
    </source>
</evidence>
<dbReference type="InterPro" id="IPR050815">
    <property type="entry name" value="TF_fung"/>
</dbReference>
<dbReference type="GO" id="GO:0000981">
    <property type="term" value="F:DNA-binding transcription factor activity, RNA polymerase II-specific"/>
    <property type="evidence" value="ECO:0007669"/>
    <property type="project" value="InterPro"/>
</dbReference>
<evidence type="ECO:0000256" key="5">
    <source>
        <dbReference type="ARBA" id="ARBA00023242"/>
    </source>
</evidence>
<dbReference type="GO" id="GO:0006351">
    <property type="term" value="P:DNA-templated transcription"/>
    <property type="evidence" value="ECO:0007669"/>
    <property type="project" value="InterPro"/>
</dbReference>
<comment type="subcellular location">
    <subcellularLocation>
        <location evidence="1">Nucleus</location>
    </subcellularLocation>
</comment>
<dbReference type="SMART" id="SM00066">
    <property type="entry name" value="GAL4"/>
    <property type="match status" value="2"/>
</dbReference>
<dbReference type="Pfam" id="PF04082">
    <property type="entry name" value="Fungal_trans"/>
    <property type="match status" value="1"/>
</dbReference>
<dbReference type="InterPro" id="IPR036864">
    <property type="entry name" value="Zn2-C6_fun-type_DNA-bd_sf"/>
</dbReference>
<sequence length="700" mass="79511">MGTEIGMQQETISCQVCRKRKIKCDRLVGGCSRCATFGELCSYTKGETGQSPRRDPNELSQAGFERRRVWKSCDECKRSKSKCTGGTKCQRCTRRNLDCSFGVAQNIQPADNKDVDLIPAWMRSECLPEPIVIKELVGIFFRRIHTARCLGFIHIPTFTEQMKSTIDNGGKDNALLHIICALAAPFYLHEVLAPEVTNSTLDDPPQYFMAGDGWATAAQTLLLSSFGSTSIEKLMAAVLLHDYYLRVGSHGSAFFISGLITRYVQILQLNIEYDYDILCEDGRVSWASKESRRRLAWACFLLDAFIECGIDQLRFMSASDMKIQLPCAEELFINNIPCITETLNKGTILPFLRTKVTNAADKLDVRAYYIRCMVIRAKILRYVKHLENEIPWEANSTFKTLESQLIDLEASLPPSLIMNKENTYLHQVSETLNQFYGLQIMLAQSFHDLHRVAVPQLVFPNSATQKIRDNAPKSFIHSCYKTCTSSAVRIACMLKDLWTCERMDLIDLPFLSHVQVCSRVLITCLTTWNDSEPLFPIYPDRFYTNLLESNRNILGYLRSFLKADQYYESATLSLKVWEKYLELKNSKQLQRVNSNKDSSVNPPQFSLEYILNPLGTYPMARQRAAEKHSPETLLSPVSNLQQLHDQQQAPISDPFDREVAETANGLNIEEFIDYSSVGNPFGDWLGELTRFDAVGFPIAN</sequence>
<feature type="domain" description="Zn(2)-C6 fungal-type" evidence="6">
    <location>
        <begin position="13"/>
        <end position="43"/>
    </location>
</feature>
<dbReference type="InterPro" id="IPR007219">
    <property type="entry name" value="XnlR_reg_dom"/>
</dbReference>
<dbReference type="OrthoDB" id="39175at2759"/>
<dbReference type="Proteomes" id="UP000019384">
    <property type="component" value="Unassembled WGS sequence"/>
</dbReference>
<keyword evidence="5" id="KW-0539">Nucleus</keyword>
<dbReference type="HOGENOM" id="CLU_008241_2_0_1"/>
<keyword evidence="2" id="KW-0479">Metal-binding</keyword>
<dbReference type="GeneID" id="34518698"/>
<evidence type="ECO:0000256" key="4">
    <source>
        <dbReference type="ARBA" id="ARBA00023163"/>
    </source>
</evidence>
<dbReference type="GO" id="GO:0008270">
    <property type="term" value="F:zinc ion binding"/>
    <property type="evidence" value="ECO:0007669"/>
    <property type="project" value="InterPro"/>
</dbReference>
<dbReference type="PROSITE" id="PS50048">
    <property type="entry name" value="ZN2_CY6_FUNGAL_2"/>
    <property type="match status" value="2"/>
</dbReference>
<dbReference type="PANTHER" id="PTHR47338:SF7">
    <property type="entry name" value="ZN(II)2CYS6 TRANSCRIPTION FACTOR (EUROFUNG)"/>
    <property type="match status" value="1"/>
</dbReference>
<evidence type="ECO:0000256" key="1">
    <source>
        <dbReference type="ARBA" id="ARBA00004123"/>
    </source>
</evidence>
<feature type="domain" description="Zn(2)-C6 fungal-type" evidence="6">
    <location>
        <begin position="72"/>
        <end position="101"/>
    </location>
</feature>
<keyword evidence="3" id="KW-0805">Transcription regulation</keyword>
<evidence type="ECO:0000313" key="8">
    <source>
        <dbReference type="Proteomes" id="UP000019384"/>
    </source>
</evidence>
<evidence type="ECO:0000256" key="3">
    <source>
        <dbReference type="ARBA" id="ARBA00023015"/>
    </source>
</evidence>
<dbReference type="GO" id="GO:0005634">
    <property type="term" value="C:nucleus"/>
    <property type="evidence" value="ECO:0007669"/>
    <property type="project" value="UniProtKB-SubCell"/>
</dbReference>
<dbReference type="STRING" id="1382522.W6MHP2"/>
<name>W6MHP2_9ASCO</name>
<dbReference type="EMBL" id="HG793125">
    <property type="protein sequence ID" value="CDK25298.1"/>
    <property type="molecule type" value="Genomic_DNA"/>
</dbReference>
<dbReference type="AlphaFoldDB" id="W6MHP2"/>
<reference evidence="7" key="1">
    <citation type="submission" date="2013-12" db="EMBL/GenBank/DDBJ databases">
        <authorList>
            <person name="Genoscope - CEA"/>
        </authorList>
    </citation>
    <scope>NUCLEOTIDE SEQUENCE</scope>
    <source>
        <strain evidence="7">CBS 1993</strain>
    </source>
</reference>
<evidence type="ECO:0000313" key="7">
    <source>
        <dbReference type="EMBL" id="CDK25298.1"/>
    </source>
</evidence>
<keyword evidence="4" id="KW-0804">Transcription</keyword>
<dbReference type="CDD" id="cd12148">
    <property type="entry name" value="fungal_TF_MHR"/>
    <property type="match status" value="1"/>
</dbReference>
<dbReference type="InterPro" id="IPR001138">
    <property type="entry name" value="Zn2Cys6_DnaBD"/>
</dbReference>
<dbReference type="RefSeq" id="XP_022457310.1">
    <property type="nucleotide sequence ID" value="XM_022605886.1"/>
</dbReference>
<evidence type="ECO:0000259" key="6">
    <source>
        <dbReference type="PROSITE" id="PS50048"/>
    </source>
</evidence>
<organism evidence="7 8">
    <name type="scientific">Kuraishia capsulata CBS 1993</name>
    <dbReference type="NCBI Taxonomy" id="1382522"/>
    <lineage>
        <taxon>Eukaryota</taxon>
        <taxon>Fungi</taxon>
        <taxon>Dikarya</taxon>
        <taxon>Ascomycota</taxon>
        <taxon>Saccharomycotina</taxon>
        <taxon>Pichiomycetes</taxon>
        <taxon>Pichiales</taxon>
        <taxon>Pichiaceae</taxon>
        <taxon>Kuraishia</taxon>
    </lineage>
</organism>
<dbReference type="Pfam" id="PF00172">
    <property type="entry name" value="Zn_clus"/>
    <property type="match status" value="2"/>
</dbReference>
<gene>
    <name evidence="7" type="ORF">KUCA_T00001265001</name>
</gene>
<dbReference type="CDD" id="cd00067">
    <property type="entry name" value="GAL4"/>
    <property type="match status" value="2"/>
</dbReference>
<reference evidence="7" key="2">
    <citation type="submission" date="2014-02" db="EMBL/GenBank/DDBJ databases">
        <title>Complete DNA sequence of /Kuraishia capsulata/ illustrates novel genomic features among budding yeasts (/Saccharomycotina/).</title>
        <authorList>
            <person name="Morales L."/>
            <person name="Noel B."/>
            <person name="Porcel B."/>
            <person name="Marcet-Houben M."/>
            <person name="Hullo M-F."/>
            <person name="Sacerdot C."/>
            <person name="Tekaia F."/>
            <person name="Leh-Louis V."/>
            <person name="Despons L."/>
            <person name="Khanna V."/>
            <person name="Aury J-M."/>
            <person name="Barbe V."/>
            <person name="Couloux A."/>
            <person name="Labadie K."/>
            <person name="Pelletier E."/>
            <person name="Souciet J-L."/>
            <person name="Boekhout T."/>
            <person name="Gabaldon T."/>
            <person name="Wincker P."/>
            <person name="Dujon B."/>
        </authorList>
    </citation>
    <scope>NUCLEOTIDE SEQUENCE</scope>
    <source>
        <strain evidence="7">CBS 1993</strain>
    </source>
</reference>
<proteinExistence type="predicted"/>